<dbReference type="SUPFAM" id="SSF52540">
    <property type="entry name" value="P-loop containing nucleoside triphosphate hydrolases"/>
    <property type="match status" value="1"/>
</dbReference>
<dbReference type="OrthoDB" id="10261556at2759"/>
<evidence type="ECO:0000256" key="1">
    <source>
        <dbReference type="SAM" id="Phobius"/>
    </source>
</evidence>
<organism evidence="3 4">
    <name type="scientific">Cetraspora pellucida</name>
    <dbReference type="NCBI Taxonomy" id="1433469"/>
    <lineage>
        <taxon>Eukaryota</taxon>
        <taxon>Fungi</taxon>
        <taxon>Fungi incertae sedis</taxon>
        <taxon>Mucoromycota</taxon>
        <taxon>Glomeromycotina</taxon>
        <taxon>Glomeromycetes</taxon>
        <taxon>Diversisporales</taxon>
        <taxon>Gigasporaceae</taxon>
        <taxon>Cetraspora</taxon>
    </lineage>
</organism>
<dbReference type="Gene3D" id="3.40.50.300">
    <property type="entry name" value="P-loop containing nucleotide triphosphate hydrolases"/>
    <property type="match status" value="1"/>
</dbReference>
<evidence type="ECO:0000259" key="2">
    <source>
        <dbReference type="Pfam" id="PF00270"/>
    </source>
</evidence>
<gene>
    <name evidence="3" type="ORF">CPELLU_LOCUS17206</name>
</gene>
<feature type="non-terminal residue" evidence="3">
    <location>
        <position position="81"/>
    </location>
</feature>
<keyword evidence="4" id="KW-1185">Reference proteome</keyword>
<accession>A0A9N9P1N7</accession>
<sequence>QNSLTILPTGTGKTLIFLVFSILSKSLTVVFTPLKAIIKNQLHKLIKIGISATAIFAISNQPLDVQEKIFSKVAADITEVL</sequence>
<feature type="transmembrane region" description="Helical" evidence="1">
    <location>
        <begin position="15"/>
        <end position="38"/>
    </location>
</feature>
<keyword evidence="1" id="KW-0472">Membrane</keyword>
<proteinExistence type="predicted"/>
<dbReference type="InterPro" id="IPR011545">
    <property type="entry name" value="DEAD/DEAH_box_helicase_dom"/>
</dbReference>
<protein>
    <submittedName>
        <fullName evidence="3">16057_t:CDS:1</fullName>
    </submittedName>
</protein>
<dbReference type="Pfam" id="PF00270">
    <property type="entry name" value="DEAD"/>
    <property type="match status" value="1"/>
</dbReference>
<dbReference type="GO" id="GO:0003676">
    <property type="term" value="F:nucleic acid binding"/>
    <property type="evidence" value="ECO:0007669"/>
    <property type="project" value="InterPro"/>
</dbReference>
<evidence type="ECO:0000313" key="3">
    <source>
        <dbReference type="EMBL" id="CAG8793961.1"/>
    </source>
</evidence>
<keyword evidence="1" id="KW-1133">Transmembrane helix</keyword>
<reference evidence="3" key="1">
    <citation type="submission" date="2021-06" db="EMBL/GenBank/DDBJ databases">
        <authorList>
            <person name="Kallberg Y."/>
            <person name="Tangrot J."/>
            <person name="Rosling A."/>
        </authorList>
    </citation>
    <scope>NUCLEOTIDE SEQUENCE</scope>
    <source>
        <strain evidence="3">FL966</strain>
    </source>
</reference>
<comment type="caution">
    <text evidence="3">The sequence shown here is derived from an EMBL/GenBank/DDBJ whole genome shotgun (WGS) entry which is preliminary data.</text>
</comment>
<dbReference type="GO" id="GO:0005524">
    <property type="term" value="F:ATP binding"/>
    <property type="evidence" value="ECO:0007669"/>
    <property type="project" value="InterPro"/>
</dbReference>
<evidence type="ECO:0000313" key="4">
    <source>
        <dbReference type="Proteomes" id="UP000789759"/>
    </source>
</evidence>
<dbReference type="InterPro" id="IPR027417">
    <property type="entry name" value="P-loop_NTPase"/>
</dbReference>
<feature type="domain" description="DEAD/DEAH-box helicase" evidence="2">
    <location>
        <begin position="4"/>
        <end position="72"/>
    </location>
</feature>
<name>A0A9N9P1N7_9GLOM</name>
<keyword evidence="1" id="KW-0812">Transmembrane</keyword>
<dbReference type="EMBL" id="CAJVQA010028182">
    <property type="protein sequence ID" value="CAG8793961.1"/>
    <property type="molecule type" value="Genomic_DNA"/>
</dbReference>
<dbReference type="AlphaFoldDB" id="A0A9N9P1N7"/>
<dbReference type="Proteomes" id="UP000789759">
    <property type="component" value="Unassembled WGS sequence"/>
</dbReference>